<proteinExistence type="predicted"/>
<dbReference type="RefSeq" id="WP_180280637.1">
    <property type="nucleotide sequence ID" value="NZ_JABFDB010000001.1"/>
</dbReference>
<protein>
    <recommendedName>
        <fullName evidence="4">Flagellar protein FlgN</fullName>
    </recommendedName>
</protein>
<reference evidence="2 3" key="1">
    <citation type="submission" date="2020-05" db="EMBL/GenBank/DDBJ databases">
        <title>Azospirillum oleiclasticum sp. nov, a nitrogen-fixing and heavy crude oil-emulsifying bacterium isolated from the crude oil of Yumen Oilfield.</title>
        <authorList>
            <person name="Wu D."/>
            <person name="Cai M."/>
            <person name="Zhang X."/>
        </authorList>
    </citation>
    <scope>NUCLEOTIDE SEQUENCE [LARGE SCALE GENOMIC DNA]</scope>
    <source>
        <strain evidence="2 3">ROY-1-1-2</strain>
    </source>
</reference>
<evidence type="ECO:0008006" key="4">
    <source>
        <dbReference type="Google" id="ProtNLM"/>
    </source>
</evidence>
<feature type="region of interest" description="Disordered" evidence="1">
    <location>
        <begin position="83"/>
        <end position="127"/>
    </location>
</feature>
<sequence>MTPEEVTRGIAAVTAVLEGARVQADAGARVDLAGLDARVAELCAAASALPPAPARGQLKALEQMLAALDGLTGALTRQRDTLAAAAEGRNDPHTARQRAAAAYGRPIVTGDPVPEPVPGTDPYDGQP</sequence>
<gene>
    <name evidence="2" type="ORF">HND93_04400</name>
</gene>
<dbReference type="Proteomes" id="UP000584642">
    <property type="component" value="Unassembled WGS sequence"/>
</dbReference>
<keyword evidence="3" id="KW-1185">Reference proteome</keyword>
<dbReference type="EMBL" id="JABFDB010000001">
    <property type="protein sequence ID" value="NYZ18942.1"/>
    <property type="molecule type" value="Genomic_DNA"/>
</dbReference>
<organism evidence="2 3">
    <name type="scientific">Azospirillum oleiclasticum</name>
    <dbReference type="NCBI Taxonomy" id="2735135"/>
    <lineage>
        <taxon>Bacteria</taxon>
        <taxon>Pseudomonadati</taxon>
        <taxon>Pseudomonadota</taxon>
        <taxon>Alphaproteobacteria</taxon>
        <taxon>Rhodospirillales</taxon>
        <taxon>Azospirillaceae</taxon>
        <taxon>Azospirillum</taxon>
    </lineage>
</organism>
<name>A0ABX2T4C1_9PROT</name>
<accession>A0ABX2T4C1</accession>
<comment type="caution">
    <text evidence="2">The sequence shown here is derived from an EMBL/GenBank/DDBJ whole genome shotgun (WGS) entry which is preliminary data.</text>
</comment>
<evidence type="ECO:0000313" key="2">
    <source>
        <dbReference type="EMBL" id="NYZ18942.1"/>
    </source>
</evidence>
<evidence type="ECO:0000256" key="1">
    <source>
        <dbReference type="SAM" id="MobiDB-lite"/>
    </source>
</evidence>
<evidence type="ECO:0000313" key="3">
    <source>
        <dbReference type="Proteomes" id="UP000584642"/>
    </source>
</evidence>